<evidence type="ECO:0000313" key="1">
    <source>
        <dbReference type="EMBL" id="PPJ37475.1"/>
    </source>
</evidence>
<gene>
    <name evidence="1" type="ORF">C5E45_15265</name>
</gene>
<sequence length="138" mass="13988">MVGAAVLERSFQSGAVRRRAADVPFGGGTGSAGFLLSRVQALVLCALAGAEGGLTAAELAAVTAGARTTPVAPAVAALEARSLARGHERFGAGQRAAWAWSPTSLGRRIVEAMTTTEGCGAVIEVESVRVNAAEARQR</sequence>
<reference evidence="1 2" key="1">
    <citation type="submission" date="2018-02" db="EMBL/GenBank/DDBJ databases">
        <title>8 Nocardia nova and 1 Nocardia cyriacigeorgica strain used for evolution to TMP-SMX.</title>
        <authorList>
            <person name="Mehta H."/>
            <person name="Weng J."/>
            <person name="Shamoo Y."/>
        </authorList>
    </citation>
    <scope>NUCLEOTIDE SEQUENCE [LARGE SCALE GENOMIC DNA]</scope>
    <source>
        <strain evidence="1 2">MDA3139</strain>
    </source>
</reference>
<protein>
    <recommendedName>
        <fullName evidence="3">MarR family transcriptional regulator</fullName>
    </recommendedName>
</protein>
<organism evidence="1 2">
    <name type="scientific">Nocardia nova</name>
    <dbReference type="NCBI Taxonomy" id="37330"/>
    <lineage>
        <taxon>Bacteria</taxon>
        <taxon>Bacillati</taxon>
        <taxon>Actinomycetota</taxon>
        <taxon>Actinomycetes</taxon>
        <taxon>Mycobacteriales</taxon>
        <taxon>Nocardiaceae</taxon>
        <taxon>Nocardia</taxon>
    </lineage>
</organism>
<dbReference type="InterPro" id="IPR036390">
    <property type="entry name" value="WH_DNA-bd_sf"/>
</dbReference>
<accession>A0A2S6AQF7</accession>
<dbReference type="Proteomes" id="UP000239874">
    <property type="component" value="Unassembled WGS sequence"/>
</dbReference>
<proteinExistence type="predicted"/>
<dbReference type="AlphaFoldDB" id="A0A2S6AQF7"/>
<evidence type="ECO:0000313" key="2">
    <source>
        <dbReference type="Proteomes" id="UP000239874"/>
    </source>
</evidence>
<name>A0A2S6AQF7_9NOCA</name>
<evidence type="ECO:0008006" key="3">
    <source>
        <dbReference type="Google" id="ProtNLM"/>
    </source>
</evidence>
<dbReference type="EMBL" id="PSZC01000009">
    <property type="protein sequence ID" value="PPJ37475.1"/>
    <property type="molecule type" value="Genomic_DNA"/>
</dbReference>
<comment type="caution">
    <text evidence="1">The sequence shown here is derived from an EMBL/GenBank/DDBJ whole genome shotgun (WGS) entry which is preliminary data.</text>
</comment>
<dbReference type="SUPFAM" id="SSF46785">
    <property type="entry name" value="Winged helix' DNA-binding domain"/>
    <property type="match status" value="1"/>
</dbReference>